<dbReference type="AlphaFoldDB" id="A0A0F8YMG7"/>
<evidence type="ECO:0000313" key="1">
    <source>
        <dbReference type="EMBL" id="KKK82608.1"/>
    </source>
</evidence>
<sequence>TWIVQYPSDTVQGIWQSLSDEEKEWTVICACYGGWWAEWPGVPRVATGIKDRVNRLKMGGNGIVPDCPAALLRGLNR</sequence>
<proteinExistence type="predicted"/>
<accession>A0A0F8YMG7</accession>
<protein>
    <submittedName>
        <fullName evidence="1">Uncharacterized protein</fullName>
    </submittedName>
</protein>
<organism evidence="1">
    <name type="scientific">marine sediment metagenome</name>
    <dbReference type="NCBI Taxonomy" id="412755"/>
    <lineage>
        <taxon>unclassified sequences</taxon>
        <taxon>metagenomes</taxon>
        <taxon>ecological metagenomes</taxon>
    </lineage>
</organism>
<dbReference type="EMBL" id="LAZR01052593">
    <property type="protein sequence ID" value="KKK82608.1"/>
    <property type="molecule type" value="Genomic_DNA"/>
</dbReference>
<reference evidence="1" key="1">
    <citation type="journal article" date="2015" name="Nature">
        <title>Complex archaea that bridge the gap between prokaryotes and eukaryotes.</title>
        <authorList>
            <person name="Spang A."/>
            <person name="Saw J.H."/>
            <person name="Jorgensen S.L."/>
            <person name="Zaremba-Niedzwiedzka K."/>
            <person name="Martijn J."/>
            <person name="Lind A.E."/>
            <person name="van Eijk R."/>
            <person name="Schleper C."/>
            <person name="Guy L."/>
            <person name="Ettema T.J."/>
        </authorList>
    </citation>
    <scope>NUCLEOTIDE SEQUENCE</scope>
</reference>
<feature type="non-terminal residue" evidence="1">
    <location>
        <position position="1"/>
    </location>
</feature>
<comment type="caution">
    <text evidence="1">The sequence shown here is derived from an EMBL/GenBank/DDBJ whole genome shotgun (WGS) entry which is preliminary data.</text>
</comment>
<name>A0A0F8YMG7_9ZZZZ</name>
<gene>
    <name evidence="1" type="ORF">LCGC14_2801670</name>
</gene>